<keyword evidence="2" id="KW-1185">Reference proteome</keyword>
<organism evidence="1 2">
    <name type="scientific">Persea americana</name>
    <name type="common">Avocado</name>
    <dbReference type="NCBI Taxonomy" id="3435"/>
    <lineage>
        <taxon>Eukaryota</taxon>
        <taxon>Viridiplantae</taxon>
        <taxon>Streptophyta</taxon>
        <taxon>Embryophyta</taxon>
        <taxon>Tracheophyta</taxon>
        <taxon>Spermatophyta</taxon>
        <taxon>Magnoliopsida</taxon>
        <taxon>Magnoliidae</taxon>
        <taxon>Laurales</taxon>
        <taxon>Lauraceae</taxon>
        <taxon>Persea</taxon>
    </lineage>
</organism>
<sequence length="252" mass="25777">MASSSFYLFVFLCFALALRSNAANCSSQSFSKNRVFALCSDLSHLNASLHWNYNALNSSLDLAFVAPPAKSDGWIAWGINPTAEGMVGAQALIAFRGSNGSMAVHTYNITSYQGVFPSPIAFHVWSTSAEHSHGTMLIFASMALPEKTTTVNHVWQVGASVNGTLPAKHSFAPENLNAKGKLDLTSGGGSSGGAPAPSGGGAAPAPSGGGAATAPSGGGPTSSVSSLLSHSLPFSSFVAIIIIFSTAFASIF</sequence>
<dbReference type="EMBL" id="CM056816">
    <property type="protein sequence ID" value="KAJ8634375.1"/>
    <property type="molecule type" value="Genomic_DNA"/>
</dbReference>
<accession>A0ACC2LLX1</accession>
<evidence type="ECO:0000313" key="2">
    <source>
        <dbReference type="Proteomes" id="UP001234297"/>
    </source>
</evidence>
<proteinExistence type="predicted"/>
<reference evidence="1 2" key="1">
    <citation type="journal article" date="2022" name="Hortic Res">
        <title>A haplotype resolved chromosomal level avocado genome allows analysis of novel avocado genes.</title>
        <authorList>
            <person name="Nath O."/>
            <person name="Fletcher S.J."/>
            <person name="Hayward A."/>
            <person name="Shaw L.M."/>
            <person name="Masouleh A.K."/>
            <person name="Furtado A."/>
            <person name="Henry R.J."/>
            <person name="Mitter N."/>
        </authorList>
    </citation>
    <scope>NUCLEOTIDE SEQUENCE [LARGE SCALE GENOMIC DNA]</scope>
    <source>
        <strain evidence="2">cv. Hass</strain>
    </source>
</reference>
<dbReference type="Proteomes" id="UP001234297">
    <property type="component" value="Chromosome 8"/>
</dbReference>
<comment type="caution">
    <text evidence="1">The sequence shown here is derived from an EMBL/GenBank/DDBJ whole genome shotgun (WGS) entry which is preliminary data.</text>
</comment>
<evidence type="ECO:0000313" key="1">
    <source>
        <dbReference type="EMBL" id="KAJ8634375.1"/>
    </source>
</evidence>
<name>A0ACC2LLX1_PERAE</name>
<gene>
    <name evidence="1" type="ORF">MRB53_027711</name>
</gene>
<protein>
    <submittedName>
        <fullName evidence="1">Uncharacterized protein</fullName>
    </submittedName>
</protein>